<proteinExistence type="predicted"/>
<reference evidence="1 2" key="2">
    <citation type="journal article" date="2022" name="Mol. Ecol. Resour.">
        <title>The genomes of chicory, endive, great burdock and yacon provide insights into Asteraceae paleo-polyploidization history and plant inulin production.</title>
        <authorList>
            <person name="Fan W."/>
            <person name="Wang S."/>
            <person name="Wang H."/>
            <person name="Wang A."/>
            <person name="Jiang F."/>
            <person name="Liu H."/>
            <person name="Zhao H."/>
            <person name="Xu D."/>
            <person name="Zhang Y."/>
        </authorList>
    </citation>
    <scope>NUCLEOTIDE SEQUENCE [LARGE SCALE GENOMIC DNA]</scope>
    <source>
        <strain evidence="2">cv. Yunnan</strain>
        <tissue evidence="1">Leaves</tissue>
    </source>
</reference>
<dbReference type="Proteomes" id="UP001056120">
    <property type="component" value="Linkage Group LG15"/>
</dbReference>
<accession>A0ACB9G2C4</accession>
<gene>
    <name evidence="1" type="ORF">L1987_47012</name>
</gene>
<name>A0ACB9G2C4_9ASTR</name>
<reference evidence="2" key="1">
    <citation type="journal article" date="2022" name="Mol. Ecol. Resour.">
        <title>The genomes of chicory, endive, great burdock and yacon provide insights into Asteraceae palaeo-polyploidization history and plant inulin production.</title>
        <authorList>
            <person name="Fan W."/>
            <person name="Wang S."/>
            <person name="Wang H."/>
            <person name="Wang A."/>
            <person name="Jiang F."/>
            <person name="Liu H."/>
            <person name="Zhao H."/>
            <person name="Xu D."/>
            <person name="Zhang Y."/>
        </authorList>
    </citation>
    <scope>NUCLEOTIDE SEQUENCE [LARGE SCALE GENOMIC DNA]</scope>
    <source>
        <strain evidence="2">cv. Yunnan</strain>
    </source>
</reference>
<comment type="caution">
    <text evidence="1">The sequence shown here is derived from an EMBL/GenBank/DDBJ whole genome shotgun (WGS) entry which is preliminary data.</text>
</comment>
<evidence type="ECO:0000313" key="2">
    <source>
        <dbReference type="Proteomes" id="UP001056120"/>
    </source>
</evidence>
<dbReference type="EMBL" id="CM042032">
    <property type="protein sequence ID" value="KAI3777215.1"/>
    <property type="molecule type" value="Genomic_DNA"/>
</dbReference>
<keyword evidence="2" id="KW-1185">Reference proteome</keyword>
<organism evidence="1 2">
    <name type="scientific">Smallanthus sonchifolius</name>
    <dbReference type="NCBI Taxonomy" id="185202"/>
    <lineage>
        <taxon>Eukaryota</taxon>
        <taxon>Viridiplantae</taxon>
        <taxon>Streptophyta</taxon>
        <taxon>Embryophyta</taxon>
        <taxon>Tracheophyta</taxon>
        <taxon>Spermatophyta</taxon>
        <taxon>Magnoliopsida</taxon>
        <taxon>eudicotyledons</taxon>
        <taxon>Gunneridae</taxon>
        <taxon>Pentapetalae</taxon>
        <taxon>asterids</taxon>
        <taxon>campanulids</taxon>
        <taxon>Asterales</taxon>
        <taxon>Asteraceae</taxon>
        <taxon>Asteroideae</taxon>
        <taxon>Heliantheae alliance</taxon>
        <taxon>Millerieae</taxon>
        <taxon>Smallanthus</taxon>
    </lineage>
</organism>
<evidence type="ECO:0000313" key="1">
    <source>
        <dbReference type="EMBL" id="KAI3777215.1"/>
    </source>
</evidence>
<sequence length="145" mass="15895">MKTEADLDHAFNSERPRGTTEKANSDSESALEAEIDESDVAYWSPDGEKVASGGSSVDGSELLFSGCCGHFCKATKVQIIRLITYSISGLAYLKFMGNEFGHPKWVESPMASNGFSFSLAKRDCDLLAREGVHQNLLSFDKLHRP</sequence>
<protein>
    <submittedName>
        <fullName evidence="1">Uncharacterized protein</fullName>
    </submittedName>
</protein>